<dbReference type="PANTHER" id="PTHR46530">
    <property type="entry name" value="PROTEIN MONO-ADP-RIBOSYLTRANSFERASE PARP4"/>
    <property type="match status" value="1"/>
</dbReference>
<dbReference type="EMBL" id="CAJOBJ010362505">
    <property type="protein sequence ID" value="CAF5219000.1"/>
    <property type="molecule type" value="Genomic_DNA"/>
</dbReference>
<dbReference type="PANTHER" id="PTHR46530:SF1">
    <property type="entry name" value="PROTEIN MONO-ADP-RIBOSYLTRANSFERASE PARP4"/>
    <property type="match status" value="1"/>
</dbReference>
<dbReference type="AlphaFoldDB" id="A0A8S3JNM8"/>
<proteinExistence type="predicted"/>
<dbReference type="GO" id="GO:0005737">
    <property type="term" value="C:cytoplasm"/>
    <property type="evidence" value="ECO:0007669"/>
    <property type="project" value="TreeGrafter"/>
</dbReference>
<organism evidence="2 3">
    <name type="scientific">Rotaria magnacalcarata</name>
    <dbReference type="NCBI Taxonomy" id="392030"/>
    <lineage>
        <taxon>Eukaryota</taxon>
        <taxon>Metazoa</taxon>
        <taxon>Spiralia</taxon>
        <taxon>Gnathifera</taxon>
        <taxon>Rotifera</taxon>
        <taxon>Eurotatoria</taxon>
        <taxon>Bdelloidea</taxon>
        <taxon>Philodinida</taxon>
        <taxon>Philodinidae</taxon>
        <taxon>Rotaria</taxon>
    </lineage>
</organism>
<name>A0A8S3JNM8_9BILA</name>
<dbReference type="Proteomes" id="UP000681967">
    <property type="component" value="Unassembled WGS sequence"/>
</dbReference>
<feature type="non-terminal residue" evidence="2">
    <location>
        <position position="1"/>
    </location>
</feature>
<evidence type="ECO:0000313" key="3">
    <source>
        <dbReference type="Proteomes" id="UP000681720"/>
    </source>
</evidence>
<comment type="caution">
    <text evidence="2">The sequence shown here is derived from an EMBL/GenBank/DDBJ whole genome shotgun (WGS) entry which is preliminary data.</text>
</comment>
<reference evidence="2" key="1">
    <citation type="submission" date="2021-02" db="EMBL/GenBank/DDBJ databases">
        <authorList>
            <person name="Nowell W R."/>
        </authorList>
    </citation>
    <scope>NUCLEOTIDE SEQUENCE</scope>
</reference>
<accession>A0A8S3JNM8</accession>
<dbReference type="InterPro" id="IPR031273">
    <property type="entry name" value="PARP4"/>
</dbReference>
<dbReference type="Proteomes" id="UP000681720">
    <property type="component" value="Unassembled WGS sequence"/>
</dbReference>
<dbReference type="EMBL" id="CAJOBH010241400">
    <property type="protein sequence ID" value="CAF5110563.1"/>
    <property type="molecule type" value="Genomic_DNA"/>
</dbReference>
<protein>
    <submittedName>
        <fullName evidence="2">Uncharacterized protein</fullName>
    </submittedName>
</protein>
<evidence type="ECO:0000313" key="2">
    <source>
        <dbReference type="EMBL" id="CAF5219000.1"/>
    </source>
</evidence>
<dbReference type="GO" id="GO:0003950">
    <property type="term" value="F:NAD+ poly-ADP-ribosyltransferase activity"/>
    <property type="evidence" value="ECO:0007669"/>
    <property type="project" value="InterPro"/>
</dbReference>
<evidence type="ECO:0000313" key="1">
    <source>
        <dbReference type="EMBL" id="CAF5110563.1"/>
    </source>
</evidence>
<sequence>TTVFSNKITETKGRILHCLTARAIIQDYENGLLHDDECENELIKKQYQQDLIELSMKYSVVSSFTSFVAIEERDGQALEPGARLLDVMLENDNDLLPYISWDGEHSPIDIIKDKIINAKRVFDSASILNKIELSIEYEKLCQNISYRSGGDAKYDLMLAIVDTYRITLQEKEKARQLYDKIRESRN</sequence>
<gene>
    <name evidence="1" type="ORF">BYL167_LOCUS65629</name>
    <name evidence="2" type="ORF">GIL414_LOCUS83249</name>
</gene>